<feature type="region of interest" description="Disordered" evidence="1">
    <location>
        <begin position="1"/>
        <end position="183"/>
    </location>
</feature>
<evidence type="ECO:0000313" key="3">
    <source>
        <dbReference type="Proteomes" id="UP000799439"/>
    </source>
</evidence>
<dbReference type="EMBL" id="ML996084">
    <property type="protein sequence ID" value="KAF2154059.1"/>
    <property type="molecule type" value="Genomic_DNA"/>
</dbReference>
<sequence>MSGTKVTSDPQSQIPKVEGAGVVTSDSLAAESYNAGGGFSSAPGSQPSKSTNTNNTDISGATILDAAPDAEARQTAEGWNETAQLNAGRQLAQDNTAAAPRSDSHAAQGQFKPKGANLTEGGFDSDAPNASFNQAIGTKKDPARDALGGILKSDAQNAGDAGGPKDSQLSNDGQYDVLKDVEA</sequence>
<dbReference type="Proteomes" id="UP000799439">
    <property type="component" value="Unassembled WGS sequence"/>
</dbReference>
<accession>A0A9P4J3F8</accession>
<proteinExistence type="predicted"/>
<protein>
    <recommendedName>
        <fullName evidence="4">SMP domain-containing protein</fullName>
    </recommendedName>
</protein>
<gene>
    <name evidence="2" type="ORF">K461DRAFT_277126</name>
</gene>
<name>A0A9P4J3F8_9PEZI</name>
<dbReference type="AlphaFoldDB" id="A0A9P4J3F8"/>
<comment type="caution">
    <text evidence="2">The sequence shown here is derived from an EMBL/GenBank/DDBJ whole genome shotgun (WGS) entry which is preliminary data.</text>
</comment>
<feature type="compositionally biased region" description="Polar residues" evidence="1">
    <location>
        <begin position="81"/>
        <end position="96"/>
    </location>
</feature>
<feature type="compositionally biased region" description="Polar residues" evidence="1">
    <location>
        <begin position="1"/>
        <end position="14"/>
    </location>
</feature>
<keyword evidence="3" id="KW-1185">Reference proteome</keyword>
<evidence type="ECO:0000313" key="2">
    <source>
        <dbReference type="EMBL" id="KAF2154059.1"/>
    </source>
</evidence>
<dbReference type="OrthoDB" id="5383057at2759"/>
<evidence type="ECO:0000256" key="1">
    <source>
        <dbReference type="SAM" id="MobiDB-lite"/>
    </source>
</evidence>
<feature type="compositionally biased region" description="Polar residues" evidence="1">
    <location>
        <begin position="42"/>
        <end position="59"/>
    </location>
</feature>
<organism evidence="2 3">
    <name type="scientific">Myriangium duriaei CBS 260.36</name>
    <dbReference type="NCBI Taxonomy" id="1168546"/>
    <lineage>
        <taxon>Eukaryota</taxon>
        <taxon>Fungi</taxon>
        <taxon>Dikarya</taxon>
        <taxon>Ascomycota</taxon>
        <taxon>Pezizomycotina</taxon>
        <taxon>Dothideomycetes</taxon>
        <taxon>Dothideomycetidae</taxon>
        <taxon>Myriangiales</taxon>
        <taxon>Myriangiaceae</taxon>
        <taxon>Myriangium</taxon>
    </lineage>
</organism>
<evidence type="ECO:0008006" key="4">
    <source>
        <dbReference type="Google" id="ProtNLM"/>
    </source>
</evidence>
<reference evidence="2" key="1">
    <citation type="journal article" date="2020" name="Stud. Mycol.">
        <title>101 Dothideomycetes genomes: a test case for predicting lifestyles and emergence of pathogens.</title>
        <authorList>
            <person name="Haridas S."/>
            <person name="Albert R."/>
            <person name="Binder M."/>
            <person name="Bloem J."/>
            <person name="Labutti K."/>
            <person name="Salamov A."/>
            <person name="Andreopoulos B."/>
            <person name="Baker S."/>
            <person name="Barry K."/>
            <person name="Bills G."/>
            <person name="Bluhm B."/>
            <person name="Cannon C."/>
            <person name="Castanera R."/>
            <person name="Culley D."/>
            <person name="Daum C."/>
            <person name="Ezra D."/>
            <person name="Gonzalez J."/>
            <person name="Henrissat B."/>
            <person name="Kuo A."/>
            <person name="Liang C."/>
            <person name="Lipzen A."/>
            <person name="Lutzoni F."/>
            <person name="Magnuson J."/>
            <person name="Mondo S."/>
            <person name="Nolan M."/>
            <person name="Ohm R."/>
            <person name="Pangilinan J."/>
            <person name="Park H.-J."/>
            <person name="Ramirez L."/>
            <person name="Alfaro M."/>
            <person name="Sun H."/>
            <person name="Tritt A."/>
            <person name="Yoshinaga Y."/>
            <person name="Zwiers L.-H."/>
            <person name="Turgeon B."/>
            <person name="Goodwin S."/>
            <person name="Spatafora J."/>
            <person name="Crous P."/>
            <person name="Grigoriev I."/>
        </authorList>
    </citation>
    <scope>NUCLEOTIDE SEQUENCE</scope>
    <source>
        <strain evidence="2">CBS 260.36</strain>
    </source>
</reference>